<dbReference type="SUPFAM" id="SSF109998">
    <property type="entry name" value="Triger factor/SurA peptide-binding domain-like"/>
    <property type="match status" value="1"/>
</dbReference>
<dbReference type="InterPro" id="IPR027304">
    <property type="entry name" value="Trigger_fact/SurA_dom_sf"/>
</dbReference>
<evidence type="ECO:0000259" key="2">
    <source>
        <dbReference type="PROSITE" id="PS50198"/>
    </source>
</evidence>
<dbReference type="Pfam" id="PF13624">
    <property type="entry name" value="SurA_N_3"/>
    <property type="match status" value="1"/>
</dbReference>
<dbReference type="AlphaFoldDB" id="A0A8J7QDV7"/>
<dbReference type="EMBL" id="JAFREP010000030">
    <property type="protein sequence ID" value="MBO1322009.1"/>
    <property type="molecule type" value="Genomic_DNA"/>
</dbReference>
<evidence type="ECO:0000313" key="4">
    <source>
        <dbReference type="Proteomes" id="UP000664417"/>
    </source>
</evidence>
<dbReference type="GO" id="GO:0003755">
    <property type="term" value="F:peptidyl-prolyl cis-trans isomerase activity"/>
    <property type="evidence" value="ECO:0007669"/>
    <property type="project" value="UniProtKB-KW"/>
</dbReference>
<accession>A0A8J7QDV7</accession>
<proteinExistence type="predicted"/>
<dbReference type="PANTHER" id="PTHR47245">
    <property type="entry name" value="PEPTIDYLPROLYL ISOMERASE"/>
    <property type="match status" value="1"/>
</dbReference>
<protein>
    <submittedName>
        <fullName evidence="3">Peptidylprolyl isomerase</fullName>
    </submittedName>
</protein>
<reference evidence="3" key="1">
    <citation type="submission" date="2021-03" db="EMBL/GenBank/DDBJ databases">
        <authorList>
            <person name="Wang G."/>
        </authorList>
    </citation>
    <scope>NUCLEOTIDE SEQUENCE</scope>
    <source>
        <strain evidence="3">KCTC 12899</strain>
    </source>
</reference>
<dbReference type="PANTHER" id="PTHR47245:SF2">
    <property type="entry name" value="PEPTIDYL-PROLYL CIS-TRANS ISOMERASE HP_0175-RELATED"/>
    <property type="match status" value="1"/>
</dbReference>
<dbReference type="InterPro" id="IPR000297">
    <property type="entry name" value="PPIase_PpiC"/>
</dbReference>
<dbReference type="Gene3D" id="1.10.4030.10">
    <property type="entry name" value="Porin chaperone SurA, peptide-binding domain"/>
    <property type="match status" value="1"/>
</dbReference>
<organism evidence="3 4">
    <name type="scientific">Acanthopleuribacter pedis</name>
    <dbReference type="NCBI Taxonomy" id="442870"/>
    <lineage>
        <taxon>Bacteria</taxon>
        <taxon>Pseudomonadati</taxon>
        <taxon>Acidobacteriota</taxon>
        <taxon>Holophagae</taxon>
        <taxon>Acanthopleuribacterales</taxon>
        <taxon>Acanthopleuribacteraceae</taxon>
        <taxon>Acanthopleuribacter</taxon>
    </lineage>
</organism>
<keyword evidence="1" id="KW-0697">Rotamase</keyword>
<dbReference type="InterPro" id="IPR046357">
    <property type="entry name" value="PPIase_dom_sf"/>
</dbReference>
<dbReference type="InterPro" id="IPR050245">
    <property type="entry name" value="PrsA_foldase"/>
</dbReference>
<keyword evidence="4" id="KW-1185">Reference proteome</keyword>
<sequence length="327" mass="37633">MTFLFCLMLFTWQDDSPIHFVDRIALKVNDKIITQRELVAMYQQRRQGYMEAFRGAELDEKLKSCWDDTLKEAQEQLLLYENAVQEGVSLSEEDVRTRLNAMRESNGFTDEEFEKIIQEQVGMALPEFIKYRQRVDSSDQVIQARILSRIKIEESDIAKYYSENRTQYMTPATYRIAEIALLKGEGDPLAAKIKANSAADFLKKGGDFTEAAQMYSDSPSKENGGDLGTVEFGDLNASIEDRVKAMEPGGVSEIFETPTAFFIIKLLERTPPRPKPIQDVRPEIVRKLRAPRMEAQMKSYITELKEKYLLQVILKKPPKYLDLDEKI</sequence>
<keyword evidence="1 3" id="KW-0413">Isomerase</keyword>
<dbReference type="RefSeq" id="WP_207861982.1">
    <property type="nucleotide sequence ID" value="NZ_JAFREP010000030.1"/>
</dbReference>
<dbReference type="Proteomes" id="UP000664417">
    <property type="component" value="Unassembled WGS sequence"/>
</dbReference>
<dbReference type="Pfam" id="PF00639">
    <property type="entry name" value="Rotamase"/>
    <property type="match status" value="1"/>
</dbReference>
<name>A0A8J7QDV7_9BACT</name>
<gene>
    <name evidence="3" type="ORF">J3U88_26245</name>
</gene>
<comment type="caution">
    <text evidence="3">The sequence shown here is derived from an EMBL/GenBank/DDBJ whole genome shotgun (WGS) entry which is preliminary data.</text>
</comment>
<dbReference type="SUPFAM" id="SSF54534">
    <property type="entry name" value="FKBP-like"/>
    <property type="match status" value="1"/>
</dbReference>
<feature type="domain" description="PpiC" evidence="2">
    <location>
        <begin position="171"/>
        <end position="268"/>
    </location>
</feature>
<dbReference type="PROSITE" id="PS50198">
    <property type="entry name" value="PPIC_PPIASE_2"/>
    <property type="match status" value="1"/>
</dbReference>
<evidence type="ECO:0000256" key="1">
    <source>
        <dbReference type="PROSITE-ProRule" id="PRU00278"/>
    </source>
</evidence>
<evidence type="ECO:0000313" key="3">
    <source>
        <dbReference type="EMBL" id="MBO1322009.1"/>
    </source>
</evidence>
<dbReference type="Gene3D" id="3.10.50.40">
    <property type="match status" value="1"/>
</dbReference>